<organism evidence="1 2">
    <name type="scientific">Prorocentrum cordatum</name>
    <dbReference type="NCBI Taxonomy" id="2364126"/>
    <lineage>
        <taxon>Eukaryota</taxon>
        <taxon>Sar</taxon>
        <taxon>Alveolata</taxon>
        <taxon>Dinophyceae</taxon>
        <taxon>Prorocentrales</taxon>
        <taxon>Prorocentraceae</taxon>
        <taxon>Prorocentrum</taxon>
    </lineage>
</organism>
<keyword evidence="2" id="KW-1185">Reference proteome</keyword>
<reference evidence="1" key="1">
    <citation type="submission" date="2023-10" db="EMBL/GenBank/DDBJ databases">
        <authorList>
            <person name="Chen Y."/>
            <person name="Shah S."/>
            <person name="Dougan E. K."/>
            <person name="Thang M."/>
            <person name="Chan C."/>
        </authorList>
    </citation>
    <scope>NUCLEOTIDE SEQUENCE [LARGE SCALE GENOMIC DNA]</scope>
</reference>
<name>A0ABN9WDG2_9DINO</name>
<accession>A0ABN9WDG2</accession>
<dbReference type="EMBL" id="CAUYUJ010018392">
    <property type="protein sequence ID" value="CAK0883224.1"/>
    <property type="molecule type" value="Genomic_DNA"/>
</dbReference>
<gene>
    <name evidence="1" type="ORF">PCOR1329_LOCUS65484</name>
</gene>
<evidence type="ECO:0000313" key="1">
    <source>
        <dbReference type="EMBL" id="CAK0883224.1"/>
    </source>
</evidence>
<dbReference type="Proteomes" id="UP001189429">
    <property type="component" value="Unassembled WGS sequence"/>
</dbReference>
<evidence type="ECO:0008006" key="3">
    <source>
        <dbReference type="Google" id="ProtNLM"/>
    </source>
</evidence>
<protein>
    <recommendedName>
        <fullName evidence="3">Alkyl-DHAP synthase</fullName>
    </recommendedName>
</protein>
<evidence type="ECO:0000313" key="2">
    <source>
        <dbReference type="Proteomes" id="UP001189429"/>
    </source>
</evidence>
<proteinExistence type="predicted"/>
<sequence length="111" mass="12577">MLQFLLRRLHARREQGAPRPYLRLHELPAWIRVAQDIGAAVGLMNDTNFGHPNRFKDRVFVEIQDAMATTTCPTKKLFIAMGVRFRQSPRKLASNLAAARPTKWPAALVGL</sequence>
<comment type="caution">
    <text evidence="1">The sequence shown here is derived from an EMBL/GenBank/DDBJ whole genome shotgun (WGS) entry which is preliminary data.</text>
</comment>